<dbReference type="InterPro" id="IPR000719">
    <property type="entry name" value="Prot_kinase_dom"/>
</dbReference>
<feature type="repeat" description="WD" evidence="5">
    <location>
        <begin position="836"/>
        <end position="877"/>
    </location>
</feature>
<feature type="domain" description="Protein kinase" evidence="7">
    <location>
        <begin position="12"/>
        <end position="269"/>
    </location>
</feature>
<dbReference type="InterPro" id="IPR036322">
    <property type="entry name" value="WD40_repeat_dom_sf"/>
</dbReference>
<dbReference type="AlphaFoldDB" id="A0A8J3IHR6"/>
<evidence type="ECO:0000256" key="5">
    <source>
        <dbReference type="PROSITE-ProRule" id="PRU00221"/>
    </source>
</evidence>
<dbReference type="PRINTS" id="PR00320">
    <property type="entry name" value="GPROTEINBRPT"/>
</dbReference>
<feature type="repeat" description="WD" evidence="5">
    <location>
        <begin position="629"/>
        <end position="670"/>
    </location>
</feature>
<dbReference type="PROSITE" id="PS00678">
    <property type="entry name" value="WD_REPEATS_1"/>
    <property type="match status" value="3"/>
</dbReference>
<evidence type="ECO:0000313" key="9">
    <source>
        <dbReference type="Proteomes" id="UP000597444"/>
    </source>
</evidence>
<evidence type="ECO:0000256" key="4">
    <source>
        <dbReference type="ARBA" id="ARBA00022840"/>
    </source>
</evidence>
<feature type="repeat" description="WD" evidence="5">
    <location>
        <begin position="596"/>
        <end position="628"/>
    </location>
</feature>
<feature type="repeat" description="WD" evidence="5">
    <location>
        <begin position="464"/>
        <end position="505"/>
    </location>
</feature>
<keyword evidence="4 6" id="KW-0067">ATP-binding</keyword>
<dbReference type="Pfam" id="PF23760">
    <property type="entry name" value="Beta-prop_DCAF12"/>
    <property type="match status" value="1"/>
</dbReference>
<dbReference type="CDD" id="cd14014">
    <property type="entry name" value="STKc_PknB_like"/>
    <property type="match status" value="1"/>
</dbReference>
<feature type="repeat" description="WD" evidence="5">
    <location>
        <begin position="753"/>
        <end position="794"/>
    </location>
</feature>
<dbReference type="CDD" id="cd00200">
    <property type="entry name" value="WD40"/>
    <property type="match status" value="2"/>
</dbReference>
<dbReference type="Proteomes" id="UP000597444">
    <property type="component" value="Unassembled WGS sequence"/>
</dbReference>
<name>A0A8J3IHR6_9CHLR</name>
<keyword evidence="1 5" id="KW-0853">WD repeat</keyword>
<feature type="binding site" evidence="6">
    <location>
        <position position="41"/>
    </location>
    <ligand>
        <name>ATP</name>
        <dbReference type="ChEBI" id="CHEBI:30616"/>
    </ligand>
</feature>
<dbReference type="EMBL" id="BNJK01000001">
    <property type="protein sequence ID" value="GHO93873.1"/>
    <property type="molecule type" value="Genomic_DNA"/>
</dbReference>
<proteinExistence type="predicted"/>
<keyword evidence="9" id="KW-1185">Reference proteome</keyword>
<dbReference type="InterPro" id="IPR001680">
    <property type="entry name" value="WD40_rpt"/>
</dbReference>
<dbReference type="PROSITE" id="PS00107">
    <property type="entry name" value="PROTEIN_KINASE_ATP"/>
    <property type="match status" value="1"/>
</dbReference>
<dbReference type="InterPro" id="IPR011047">
    <property type="entry name" value="Quinoprotein_ADH-like_sf"/>
</dbReference>
<dbReference type="InterPro" id="IPR017441">
    <property type="entry name" value="Protein_kinase_ATP_BS"/>
</dbReference>
<dbReference type="PANTHER" id="PTHR19879">
    <property type="entry name" value="TRANSCRIPTION INITIATION FACTOR TFIID"/>
    <property type="match status" value="1"/>
</dbReference>
<dbReference type="SMART" id="SM00320">
    <property type="entry name" value="WD40"/>
    <property type="match status" value="14"/>
</dbReference>
<dbReference type="InterPro" id="IPR020472">
    <property type="entry name" value="WD40_PAC1"/>
</dbReference>
<evidence type="ECO:0000256" key="3">
    <source>
        <dbReference type="ARBA" id="ARBA00022741"/>
    </source>
</evidence>
<dbReference type="Pfam" id="PF00400">
    <property type="entry name" value="WD40"/>
    <property type="match status" value="9"/>
</dbReference>
<protein>
    <recommendedName>
        <fullName evidence="7">Protein kinase domain-containing protein</fullName>
    </recommendedName>
</protein>
<dbReference type="Gene3D" id="2.130.10.10">
    <property type="entry name" value="YVTN repeat-like/Quinoprotein amine dehydrogenase"/>
    <property type="match status" value="5"/>
</dbReference>
<accession>A0A8J3IHR6</accession>
<dbReference type="Gene3D" id="3.30.200.20">
    <property type="entry name" value="Phosphorylase Kinase, domain 1"/>
    <property type="match status" value="1"/>
</dbReference>
<dbReference type="InterPro" id="IPR011009">
    <property type="entry name" value="Kinase-like_dom_sf"/>
</dbReference>
<dbReference type="SMART" id="SM00220">
    <property type="entry name" value="S_TKc"/>
    <property type="match status" value="1"/>
</dbReference>
<dbReference type="RefSeq" id="WP_220204639.1">
    <property type="nucleotide sequence ID" value="NZ_BNJK01000001.1"/>
</dbReference>
<feature type="repeat" description="WD" evidence="5">
    <location>
        <begin position="340"/>
        <end position="381"/>
    </location>
</feature>
<dbReference type="SUPFAM" id="SSF56112">
    <property type="entry name" value="Protein kinase-like (PK-like)"/>
    <property type="match status" value="1"/>
</dbReference>
<reference evidence="8" key="1">
    <citation type="submission" date="2020-10" db="EMBL/GenBank/DDBJ databases">
        <title>Taxonomic study of unclassified bacteria belonging to the class Ktedonobacteria.</title>
        <authorList>
            <person name="Yabe S."/>
            <person name="Wang C.M."/>
            <person name="Zheng Y."/>
            <person name="Sakai Y."/>
            <person name="Cavaletti L."/>
            <person name="Monciardini P."/>
            <person name="Donadio S."/>
        </authorList>
    </citation>
    <scope>NUCLEOTIDE SEQUENCE</scope>
    <source>
        <strain evidence="8">ID150040</strain>
    </source>
</reference>
<keyword evidence="2" id="KW-0677">Repeat</keyword>
<dbReference type="PROSITE" id="PS50294">
    <property type="entry name" value="WD_REPEATS_REGION"/>
    <property type="match status" value="8"/>
</dbReference>
<comment type="caution">
    <text evidence="8">The sequence shown here is derived from an EMBL/GenBank/DDBJ whole genome shotgun (WGS) entry which is preliminary data.</text>
</comment>
<dbReference type="GO" id="GO:0005524">
    <property type="term" value="F:ATP binding"/>
    <property type="evidence" value="ECO:0007669"/>
    <property type="project" value="UniProtKB-UniRule"/>
</dbReference>
<gene>
    <name evidence="8" type="ORF">KSF_039210</name>
</gene>
<dbReference type="SUPFAM" id="SSF50998">
    <property type="entry name" value="Quinoprotein alcohol dehydrogenase-like"/>
    <property type="match status" value="1"/>
</dbReference>
<dbReference type="InterPro" id="IPR015943">
    <property type="entry name" value="WD40/YVTN_repeat-like_dom_sf"/>
</dbReference>
<dbReference type="InterPro" id="IPR056151">
    <property type="entry name" value="Beta-prop_DCAF12"/>
</dbReference>
<dbReference type="InterPro" id="IPR008271">
    <property type="entry name" value="Ser/Thr_kinase_AS"/>
</dbReference>
<dbReference type="Gene3D" id="1.10.510.10">
    <property type="entry name" value="Transferase(Phosphotransferase) domain 1"/>
    <property type="match status" value="1"/>
</dbReference>
<sequence>MVDRVGEQLGNYRLLRLLGEGGFAEVYLGEHIYLNNHAAIKLLHAHLVGQDAEHFLTEAKTLVDLVHPNIVRVLDFAVQEGSPFLVMDYIAGGTLRQQHPQGSRLPLDLVVLYVKQVASALYYAHGQQVIHRDVKPENMLLGKHQEVVLSDFGIATVVPRTGPLAKKDVLGTPRYMAPEQIDGHPDVASDQYALGIVVYEWLCGEAPFRGSFFHLMNQHKTRPVPPLSTKNADVSHEVEKVVHKALAKDAQQRYESVQAFADALEHAYLLELARTTPLHAITQPAKHSAIPFAKRLEPVQQLMNRRTMMIALGGTALVGAIAGGAALWNSLHAEQGIQIYRGHSGTVRALSWSPDGKSLASGGDDNTVQIWDAAKSTTLYTYHGHNARVNAVTWSPPDGNYLASADQNGMVQIWRATNGHSTLPSNDQEAMVVDWSHNGKYFAAGSGETIQVQEIESGNVVAIFTRHVDTVLALSWSPDDTLIASGSVDGALYIWRVDTGEVHMSNKRNNPLQIVRWSPDGNVASGYQDGSIAVVDATSKKTIFSSHGDLAVQALIWSHDSQQLASLDTNGNVSLWESVSGKSRLRLTYTGYPSQSIAWSPDGTRIVSGGNDGTIQIWDATTGKTVATYQGAASSLNAVAWSPDGRYIIAGGNSNSVPMWDAATGKMVRTCRGPFSGIRAVGWLNDGAQIAAGGDDKNVYIWDATSGKMLKNYGRSSPVHAVSWSPRGKYLAVADHRLAWVKEVSTATVTTGYLDGSQPVLAIAWSLDGKYIALGGGGKRVRIWSAQNDTNIATYRHLSDIRTVSWSSSGKWLASGSDDRSVQIWELATQNIIFTYLEHTSAINALAWSPDEKYIASASSDKTVRIWAARTGKLVFIYRGHNSPVNAVAWSPDGKSIASTGSDTTVHVWKVTI</sequence>
<dbReference type="Pfam" id="PF00069">
    <property type="entry name" value="Pkinase"/>
    <property type="match status" value="1"/>
</dbReference>
<evidence type="ECO:0000259" key="7">
    <source>
        <dbReference type="PROSITE" id="PS50011"/>
    </source>
</evidence>
<organism evidence="8 9">
    <name type="scientific">Reticulibacter mediterranei</name>
    <dbReference type="NCBI Taxonomy" id="2778369"/>
    <lineage>
        <taxon>Bacteria</taxon>
        <taxon>Bacillati</taxon>
        <taxon>Chloroflexota</taxon>
        <taxon>Ktedonobacteria</taxon>
        <taxon>Ktedonobacterales</taxon>
        <taxon>Reticulibacteraceae</taxon>
        <taxon>Reticulibacter</taxon>
    </lineage>
</organism>
<evidence type="ECO:0000256" key="2">
    <source>
        <dbReference type="ARBA" id="ARBA00022737"/>
    </source>
</evidence>
<dbReference type="InterPro" id="IPR019775">
    <property type="entry name" value="WD40_repeat_CS"/>
</dbReference>
<dbReference type="PROSITE" id="PS50082">
    <property type="entry name" value="WD_REPEATS_2"/>
    <property type="match status" value="10"/>
</dbReference>
<dbReference type="PANTHER" id="PTHR19879:SF9">
    <property type="entry name" value="TRANSCRIPTION INITIATION FACTOR TFIID SUBUNIT 5"/>
    <property type="match status" value="1"/>
</dbReference>
<dbReference type="GO" id="GO:0004672">
    <property type="term" value="F:protein kinase activity"/>
    <property type="evidence" value="ECO:0007669"/>
    <property type="project" value="InterPro"/>
</dbReference>
<feature type="repeat" description="WD" evidence="5">
    <location>
        <begin position="878"/>
        <end position="913"/>
    </location>
</feature>
<dbReference type="PROSITE" id="PS00108">
    <property type="entry name" value="PROTEIN_KINASE_ST"/>
    <property type="match status" value="1"/>
</dbReference>
<feature type="repeat" description="WD" evidence="5">
    <location>
        <begin position="794"/>
        <end position="835"/>
    </location>
</feature>
<feature type="repeat" description="WD" evidence="5">
    <location>
        <begin position="382"/>
        <end position="424"/>
    </location>
</feature>
<feature type="repeat" description="WD" evidence="5">
    <location>
        <begin position="671"/>
        <end position="712"/>
    </location>
</feature>
<keyword evidence="3 6" id="KW-0547">Nucleotide-binding</keyword>
<evidence type="ECO:0000256" key="6">
    <source>
        <dbReference type="PROSITE-ProRule" id="PRU10141"/>
    </source>
</evidence>
<evidence type="ECO:0000256" key="1">
    <source>
        <dbReference type="ARBA" id="ARBA00022574"/>
    </source>
</evidence>
<dbReference type="PROSITE" id="PS50011">
    <property type="entry name" value="PROTEIN_KINASE_DOM"/>
    <property type="match status" value="1"/>
</dbReference>
<evidence type="ECO:0000313" key="8">
    <source>
        <dbReference type="EMBL" id="GHO93873.1"/>
    </source>
</evidence>
<dbReference type="SUPFAM" id="SSF50978">
    <property type="entry name" value="WD40 repeat-like"/>
    <property type="match status" value="1"/>
</dbReference>